<proteinExistence type="predicted"/>
<protein>
    <submittedName>
        <fullName evidence="1">Cytochrome P450</fullName>
    </submittedName>
</protein>
<evidence type="ECO:0000313" key="2">
    <source>
        <dbReference type="Proteomes" id="UP001055072"/>
    </source>
</evidence>
<reference evidence="1" key="1">
    <citation type="journal article" date="2021" name="Environ. Microbiol.">
        <title>Gene family expansions and transcriptome signatures uncover fungal adaptations to wood decay.</title>
        <authorList>
            <person name="Hage H."/>
            <person name="Miyauchi S."/>
            <person name="Viragh M."/>
            <person name="Drula E."/>
            <person name="Min B."/>
            <person name="Chaduli D."/>
            <person name="Navarro D."/>
            <person name="Favel A."/>
            <person name="Norest M."/>
            <person name="Lesage-Meessen L."/>
            <person name="Balint B."/>
            <person name="Merenyi Z."/>
            <person name="de Eugenio L."/>
            <person name="Morin E."/>
            <person name="Martinez A.T."/>
            <person name="Baldrian P."/>
            <person name="Stursova M."/>
            <person name="Martinez M.J."/>
            <person name="Novotny C."/>
            <person name="Magnuson J.K."/>
            <person name="Spatafora J.W."/>
            <person name="Maurice S."/>
            <person name="Pangilinan J."/>
            <person name="Andreopoulos W."/>
            <person name="LaButti K."/>
            <person name="Hundley H."/>
            <person name="Na H."/>
            <person name="Kuo A."/>
            <person name="Barry K."/>
            <person name="Lipzen A."/>
            <person name="Henrissat B."/>
            <person name="Riley R."/>
            <person name="Ahrendt S."/>
            <person name="Nagy L.G."/>
            <person name="Grigoriev I.V."/>
            <person name="Martin F."/>
            <person name="Rosso M.N."/>
        </authorList>
    </citation>
    <scope>NUCLEOTIDE SEQUENCE</scope>
    <source>
        <strain evidence="1">CBS 384.51</strain>
    </source>
</reference>
<sequence>MEFTSVDPRVIIPTASLACYVIYKRYEPTDPLLNFLLLVGAPSALTLVVEEQATLLGVLRVLLAYWALLVLFTTAYRLSPFHPLAQFPGPTVAKVSKLYHVYMVLRGDPHIIIREWHDKYGDVVRIGPNELTFKRADAVYPILGARQLKKGPFYNIRVTEEGLPIDAIKDFDQHTIRRKPWTRALAPAALKDYEEIILTKTELLMEKLTERVGQDIDISAWMSYYSFDFMGKLAFAREFGMMNAGRDTEGLWHMMDTAVLALASLSVIPWIVPALKALPGAGNSVKRFQRIASTYGTHRVSTGSKSKDLWYYLMGEDGARQNADLQYDVTADAFTAVIAGSDTVATALSHFWYLMMRYPKCCERLCEEVDRTFPHGELPYDYNRLAEMPYLNACLNESMRVISPVLSGLQRRVELGSGGTMIGPQYVQEFSYFPLYSTFPLANQLFVHSFVPEGTNVSVHMTSLYHNPDTFSPLPDTFWPDRWLDQVSYDLPNGTSIPKREIKLDRASFVPFSVGQQSCPGKNLAWLQLRCIVALVMQRFRIKPAESYDLDRWEKETRDAHATLRGSLVVRLEMRT</sequence>
<name>A0ACB8UHF1_9APHY</name>
<keyword evidence="2" id="KW-1185">Reference proteome</keyword>
<gene>
    <name evidence="1" type="ORF">BDY19DRAFT_408974</name>
</gene>
<accession>A0ACB8UHF1</accession>
<evidence type="ECO:0000313" key="1">
    <source>
        <dbReference type="EMBL" id="KAI0093115.1"/>
    </source>
</evidence>
<dbReference type="Proteomes" id="UP001055072">
    <property type="component" value="Unassembled WGS sequence"/>
</dbReference>
<organism evidence="1 2">
    <name type="scientific">Irpex rosettiformis</name>
    <dbReference type="NCBI Taxonomy" id="378272"/>
    <lineage>
        <taxon>Eukaryota</taxon>
        <taxon>Fungi</taxon>
        <taxon>Dikarya</taxon>
        <taxon>Basidiomycota</taxon>
        <taxon>Agaricomycotina</taxon>
        <taxon>Agaricomycetes</taxon>
        <taxon>Polyporales</taxon>
        <taxon>Irpicaceae</taxon>
        <taxon>Irpex</taxon>
    </lineage>
</organism>
<dbReference type="EMBL" id="MU274902">
    <property type="protein sequence ID" value="KAI0093115.1"/>
    <property type="molecule type" value="Genomic_DNA"/>
</dbReference>
<comment type="caution">
    <text evidence="1">The sequence shown here is derived from an EMBL/GenBank/DDBJ whole genome shotgun (WGS) entry which is preliminary data.</text>
</comment>